<accession>A0A099SZR9</accession>
<organism evidence="2 3">
    <name type="scientific">Methanococcoides methylutens</name>
    <dbReference type="NCBI Taxonomy" id="2226"/>
    <lineage>
        <taxon>Archaea</taxon>
        <taxon>Methanobacteriati</taxon>
        <taxon>Methanobacteriota</taxon>
        <taxon>Stenosarchaea group</taxon>
        <taxon>Methanomicrobia</taxon>
        <taxon>Methanosarcinales</taxon>
        <taxon>Methanosarcinaceae</taxon>
        <taxon>Methanococcoides</taxon>
    </lineage>
</organism>
<keyword evidence="3" id="KW-1185">Reference proteome</keyword>
<protein>
    <recommendedName>
        <fullName evidence="1">Polysaccharide pyruvyl transferase domain-containing protein</fullName>
    </recommendedName>
</protein>
<sequence>MYIVLTGAKKNIGDFLITERCSQLLKHHKPEHELIQLPHWKSLEEHIDLVNESSGIIINGGPGFQPHFYPGIYKLMPNLKDIKVPIIPMGLGWKGIPGDYLTLKNYSFNQQSLNALSRISNEVEFISCRDYLTKEALKRNGINNVLMTGCPVWYDLDSIGKNIERPKEIKKLVFTPAQDHIYRIQNVKILKMLKNLFPDSELYCSFHRGIEADEFTSKADEKNNMAIKREADELGYNVVDTSYNLDKIQFYDDCDLHVGYRVHAHLYFLSKRKTSILLHEDGRGRGVSESLNVRGIDAFERTSVGYIADRLNVPKVSEALKTMFENIRPNSYAIEMLEDYITEELTTNFARFAGVDKVIDAHYDVMKKFIKSLP</sequence>
<dbReference type="Proteomes" id="UP000029859">
    <property type="component" value="Unassembled WGS sequence"/>
</dbReference>
<comment type="caution">
    <text evidence="2">The sequence shown here is derived from an EMBL/GenBank/DDBJ whole genome shotgun (WGS) entry which is preliminary data.</text>
</comment>
<dbReference type="OrthoDB" id="315911at2157"/>
<dbReference type="InterPro" id="IPR007345">
    <property type="entry name" value="Polysacch_pyruvyl_Trfase"/>
</dbReference>
<name>A0A099SZR9_METMT</name>
<feature type="domain" description="Polysaccharide pyruvyl transferase" evidence="1">
    <location>
        <begin position="11"/>
        <end position="276"/>
    </location>
</feature>
<evidence type="ECO:0000313" key="2">
    <source>
        <dbReference type="EMBL" id="KGK98392.1"/>
    </source>
</evidence>
<dbReference type="RefSeq" id="WP_048195822.1">
    <property type="nucleotide sequence ID" value="NZ_CAAGSM010000004.1"/>
</dbReference>
<dbReference type="AlphaFoldDB" id="A0A099SZR9"/>
<evidence type="ECO:0000313" key="3">
    <source>
        <dbReference type="Proteomes" id="UP000029859"/>
    </source>
</evidence>
<evidence type="ECO:0000259" key="1">
    <source>
        <dbReference type="Pfam" id="PF04230"/>
    </source>
</evidence>
<dbReference type="Pfam" id="PF04230">
    <property type="entry name" value="PS_pyruv_trans"/>
    <property type="match status" value="1"/>
</dbReference>
<proteinExistence type="predicted"/>
<gene>
    <name evidence="2" type="ORF">LI82_11855</name>
</gene>
<dbReference type="EMBL" id="JRHO01000014">
    <property type="protein sequence ID" value="KGK98392.1"/>
    <property type="molecule type" value="Genomic_DNA"/>
</dbReference>
<reference evidence="2 3" key="1">
    <citation type="submission" date="2014-09" db="EMBL/GenBank/DDBJ databases">
        <title>Draft genome sequence of an obligately methylotrophic methanogen, Methanococcoides methylutens, isolated from marine sediment.</title>
        <authorList>
            <person name="Guan Y."/>
            <person name="Ngugi D.K."/>
            <person name="Blom J."/>
            <person name="Ali S."/>
            <person name="Ferry J.G."/>
            <person name="Stingl U."/>
        </authorList>
    </citation>
    <scope>NUCLEOTIDE SEQUENCE [LARGE SCALE GENOMIC DNA]</scope>
    <source>
        <strain evidence="2 3">DSM 2657</strain>
    </source>
</reference>